<dbReference type="GO" id="GO:0016301">
    <property type="term" value="F:kinase activity"/>
    <property type="evidence" value="ECO:0007669"/>
    <property type="project" value="UniProtKB-KW"/>
</dbReference>
<dbReference type="InterPro" id="IPR036371">
    <property type="entry name" value="TPK_B1-bd_sf"/>
</dbReference>
<evidence type="ECO:0000256" key="2">
    <source>
        <dbReference type="ARBA" id="ARBA00022741"/>
    </source>
</evidence>
<evidence type="ECO:0000313" key="6">
    <source>
        <dbReference type="EMBL" id="CAB4695593.1"/>
    </source>
</evidence>
<dbReference type="SUPFAM" id="SSF63999">
    <property type="entry name" value="Thiamin pyrophosphokinase, catalytic domain"/>
    <property type="match status" value="1"/>
</dbReference>
<dbReference type="InterPro" id="IPR053149">
    <property type="entry name" value="TPK"/>
</dbReference>
<dbReference type="GO" id="GO:0006772">
    <property type="term" value="P:thiamine metabolic process"/>
    <property type="evidence" value="ECO:0007669"/>
    <property type="project" value="InterPro"/>
</dbReference>
<keyword evidence="4" id="KW-0067">ATP-binding</keyword>
<dbReference type="EMBL" id="CAEZXP010000002">
    <property type="protein sequence ID" value="CAB4695593.1"/>
    <property type="molecule type" value="Genomic_DNA"/>
</dbReference>
<dbReference type="InterPro" id="IPR007373">
    <property type="entry name" value="Thiamin_PyroPKinase_B1-bd"/>
</dbReference>
<dbReference type="PANTHER" id="PTHR41299">
    <property type="entry name" value="THIAMINE PYROPHOSPHOKINASE"/>
    <property type="match status" value="1"/>
</dbReference>
<dbReference type="InterPro" id="IPR006282">
    <property type="entry name" value="Thi_PPkinase"/>
</dbReference>
<evidence type="ECO:0000256" key="1">
    <source>
        <dbReference type="ARBA" id="ARBA00022679"/>
    </source>
</evidence>
<gene>
    <name evidence="6" type="ORF">UFOPK2399_01001</name>
</gene>
<dbReference type="NCBIfam" id="TIGR01378">
    <property type="entry name" value="thi_PPkinase"/>
    <property type="match status" value="1"/>
</dbReference>
<dbReference type="GO" id="GO:0030975">
    <property type="term" value="F:thiamine binding"/>
    <property type="evidence" value="ECO:0007669"/>
    <property type="project" value="InterPro"/>
</dbReference>
<dbReference type="GO" id="GO:0004788">
    <property type="term" value="F:thiamine diphosphokinase activity"/>
    <property type="evidence" value="ECO:0007669"/>
    <property type="project" value="InterPro"/>
</dbReference>
<feature type="domain" description="Thiamin pyrophosphokinase thiamin-binding" evidence="5">
    <location>
        <begin position="145"/>
        <end position="204"/>
    </location>
</feature>
<protein>
    <submittedName>
        <fullName evidence="6">Unannotated protein</fullName>
    </submittedName>
</protein>
<evidence type="ECO:0000259" key="5">
    <source>
        <dbReference type="SMART" id="SM00983"/>
    </source>
</evidence>
<name>A0A6J6PG08_9ZZZZ</name>
<keyword evidence="2" id="KW-0547">Nucleotide-binding</keyword>
<dbReference type="GO" id="GO:0005524">
    <property type="term" value="F:ATP binding"/>
    <property type="evidence" value="ECO:0007669"/>
    <property type="project" value="UniProtKB-KW"/>
</dbReference>
<dbReference type="SUPFAM" id="SSF63862">
    <property type="entry name" value="Thiamin pyrophosphokinase, substrate-binding domain"/>
    <property type="match status" value="1"/>
</dbReference>
<sequence>MRVVVCSGGPIAPTAAGIGWSGEFIVVAADSGFDRARALGLRVDLVVGDFDSLSDEARGELERMGAAVERHAVAKDATDLELALDAALRFGPAEIRVVGSSNGRVDQAFGELLLIAHPKYAGVPIDLVTEDALVHVVRGSRTFAGVPGATISLFPVHGDATGVTTEGLLYPLTDETLALGATRGVSNEFAAEHVEIAVAGGVLIAVRPL</sequence>
<dbReference type="InterPro" id="IPR036759">
    <property type="entry name" value="TPK_catalytic_sf"/>
</dbReference>
<proteinExistence type="predicted"/>
<keyword evidence="1" id="KW-0808">Transferase</keyword>
<dbReference type="Gene3D" id="3.40.50.10240">
    <property type="entry name" value="Thiamin pyrophosphokinase, catalytic domain"/>
    <property type="match status" value="1"/>
</dbReference>
<keyword evidence="3" id="KW-0418">Kinase</keyword>
<dbReference type="Pfam" id="PF04263">
    <property type="entry name" value="TPK_catalytic"/>
    <property type="match status" value="1"/>
</dbReference>
<dbReference type="Pfam" id="PF04265">
    <property type="entry name" value="TPK_B1_binding"/>
    <property type="match status" value="1"/>
</dbReference>
<reference evidence="6" key="1">
    <citation type="submission" date="2020-05" db="EMBL/GenBank/DDBJ databases">
        <authorList>
            <person name="Chiriac C."/>
            <person name="Salcher M."/>
            <person name="Ghai R."/>
            <person name="Kavagutti S V."/>
        </authorList>
    </citation>
    <scope>NUCLEOTIDE SEQUENCE</scope>
</reference>
<dbReference type="SMART" id="SM00983">
    <property type="entry name" value="TPK_B1_binding"/>
    <property type="match status" value="1"/>
</dbReference>
<evidence type="ECO:0000256" key="3">
    <source>
        <dbReference type="ARBA" id="ARBA00022777"/>
    </source>
</evidence>
<evidence type="ECO:0000256" key="4">
    <source>
        <dbReference type="ARBA" id="ARBA00022840"/>
    </source>
</evidence>
<accession>A0A6J6PG08</accession>
<dbReference type="GO" id="GO:0009229">
    <property type="term" value="P:thiamine diphosphate biosynthetic process"/>
    <property type="evidence" value="ECO:0007669"/>
    <property type="project" value="InterPro"/>
</dbReference>
<organism evidence="6">
    <name type="scientific">freshwater metagenome</name>
    <dbReference type="NCBI Taxonomy" id="449393"/>
    <lineage>
        <taxon>unclassified sequences</taxon>
        <taxon>metagenomes</taxon>
        <taxon>ecological metagenomes</taxon>
    </lineage>
</organism>
<dbReference type="InterPro" id="IPR007371">
    <property type="entry name" value="TPK_catalytic"/>
</dbReference>
<dbReference type="CDD" id="cd07995">
    <property type="entry name" value="TPK"/>
    <property type="match status" value="1"/>
</dbReference>
<dbReference type="AlphaFoldDB" id="A0A6J6PG08"/>
<dbReference type="PANTHER" id="PTHR41299:SF1">
    <property type="entry name" value="THIAMINE PYROPHOSPHOKINASE"/>
    <property type="match status" value="1"/>
</dbReference>